<keyword evidence="1" id="KW-0812">Transmembrane</keyword>
<proteinExistence type="predicted"/>
<protein>
    <recommendedName>
        <fullName evidence="2">M23ase beta-sheet core domain-containing protein</fullName>
    </recommendedName>
</protein>
<dbReference type="AlphaFoldDB" id="A0A0G4B4X0"/>
<sequence>MKRNKSIFLVLIYLIIGGLIFFKFQFLPKTNNSEPITQTDFQPTLPDSTESLKTSSLAEPVANFKARVTKKPFGIYSTPQNSPIQPERFTGYHTGADAEYEDAKTDVPVFAVNDGKITFSQYASGYGGVFILETEMNEKKHSVLYGHIRPASLPRVGTTFSKGQQIALLGTGYSNETNGERRHLHFAILTDTRLDIKGYVSKKADLSGWINPLSLY</sequence>
<dbReference type="Proteomes" id="UP000035648">
    <property type="component" value="Chromosome"/>
</dbReference>
<dbReference type="CDD" id="cd12797">
    <property type="entry name" value="M23_peptidase"/>
    <property type="match status" value="1"/>
</dbReference>
<reference evidence="3 4" key="1">
    <citation type="journal article" date="2015" name="Nature">
        <title>rRNA introns, odd ribosomes, and small enigmatic genomes across a large radiation of phyla.</title>
        <authorList>
            <person name="Brown C.T."/>
            <person name="Hug L.A."/>
            <person name="Thomas B.C."/>
            <person name="Sharon I."/>
            <person name="Castelle C.J."/>
            <person name="Singh A."/>
            <person name="Wilkins M.J."/>
            <person name="Williams K.H."/>
            <person name="Banfield J.F."/>
        </authorList>
    </citation>
    <scope>NUCLEOTIDE SEQUENCE [LARGE SCALE GENOMIC DNA]</scope>
</reference>
<dbReference type="PANTHER" id="PTHR21666:SF270">
    <property type="entry name" value="MUREIN HYDROLASE ACTIVATOR ENVC"/>
    <property type="match status" value="1"/>
</dbReference>
<name>A0A0G4B4X0_9BACT</name>
<dbReference type="InterPro" id="IPR011055">
    <property type="entry name" value="Dup_hybrid_motif"/>
</dbReference>
<dbReference type="STRING" id="1618337.UT28_C0001G0873"/>
<evidence type="ECO:0000259" key="2">
    <source>
        <dbReference type="Pfam" id="PF01551"/>
    </source>
</evidence>
<dbReference type="KEGG" id="bbgw:UT28_C0001G0873"/>
<keyword evidence="1" id="KW-1133">Transmembrane helix</keyword>
<dbReference type="InterPro" id="IPR050570">
    <property type="entry name" value="Cell_wall_metabolism_enzyme"/>
</dbReference>
<accession>A0A0G4B4X0</accession>
<dbReference type="Gene3D" id="2.70.70.10">
    <property type="entry name" value="Glucose Permease (Domain IIA)"/>
    <property type="match status" value="1"/>
</dbReference>
<dbReference type="InterPro" id="IPR016047">
    <property type="entry name" value="M23ase_b-sheet_dom"/>
</dbReference>
<feature type="transmembrane region" description="Helical" evidence="1">
    <location>
        <begin position="7"/>
        <end position="27"/>
    </location>
</feature>
<evidence type="ECO:0000313" key="4">
    <source>
        <dbReference type="Proteomes" id="UP000035648"/>
    </source>
</evidence>
<dbReference type="EMBL" id="CP011213">
    <property type="protein sequence ID" value="AKM82650.1"/>
    <property type="molecule type" value="Genomic_DNA"/>
</dbReference>
<feature type="domain" description="M23ase beta-sheet core" evidence="2">
    <location>
        <begin position="92"/>
        <end position="191"/>
    </location>
</feature>
<dbReference type="PANTHER" id="PTHR21666">
    <property type="entry name" value="PEPTIDASE-RELATED"/>
    <property type="match status" value="1"/>
</dbReference>
<evidence type="ECO:0000313" key="3">
    <source>
        <dbReference type="EMBL" id="AKM82650.1"/>
    </source>
</evidence>
<keyword evidence="1" id="KW-0472">Membrane</keyword>
<dbReference type="GO" id="GO:0004222">
    <property type="term" value="F:metalloendopeptidase activity"/>
    <property type="evidence" value="ECO:0007669"/>
    <property type="project" value="TreeGrafter"/>
</dbReference>
<evidence type="ECO:0000256" key="1">
    <source>
        <dbReference type="SAM" id="Phobius"/>
    </source>
</evidence>
<dbReference type="Pfam" id="PF01551">
    <property type="entry name" value="Peptidase_M23"/>
    <property type="match status" value="1"/>
</dbReference>
<organism evidence="3 4">
    <name type="scientific">Berkelbacteria bacterium GW2011_GWE1_39_12</name>
    <dbReference type="NCBI Taxonomy" id="1618337"/>
    <lineage>
        <taxon>Bacteria</taxon>
        <taxon>Candidatus Berkelbacteria</taxon>
    </lineage>
</organism>
<gene>
    <name evidence="3" type="ORF">UT28_C0001G0873</name>
</gene>
<dbReference type="SUPFAM" id="SSF51261">
    <property type="entry name" value="Duplicated hybrid motif"/>
    <property type="match status" value="1"/>
</dbReference>